<dbReference type="STRING" id="29364.SAMN04487772_10663"/>
<keyword evidence="1" id="KW-1133">Transmembrane helix</keyword>
<keyword evidence="3" id="KW-1185">Reference proteome</keyword>
<dbReference type="AlphaFoldDB" id="A0A1I0AXR0"/>
<accession>A0A1I0AXR0</accession>
<keyword evidence="1" id="KW-0472">Membrane</keyword>
<evidence type="ECO:0000313" key="2">
    <source>
        <dbReference type="EMBL" id="SES98590.1"/>
    </source>
</evidence>
<dbReference type="EMBL" id="FOHN01000006">
    <property type="protein sequence ID" value="SES98590.1"/>
    <property type="molecule type" value="Genomic_DNA"/>
</dbReference>
<name>A0A1I0AXR0_9FIRM</name>
<feature type="transmembrane region" description="Helical" evidence="1">
    <location>
        <begin position="89"/>
        <end position="109"/>
    </location>
</feature>
<dbReference type="PIRSF" id="PIRSF029895">
    <property type="entry name" value="SpoIV"/>
    <property type="match status" value="1"/>
</dbReference>
<dbReference type="OrthoDB" id="1640349at2"/>
<keyword evidence="1" id="KW-0812">Transmembrane</keyword>
<evidence type="ECO:0000256" key="1">
    <source>
        <dbReference type="SAM" id="Phobius"/>
    </source>
</evidence>
<proteinExistence type="predicted"/>
<dbReference type="RefSeq" id="WP_092477257.1">
    <property type="nucleotide sequence ID" value="NZ_FOHN01000006.1"/>
</dbReference>
<protein>
    <submittedName>
        <fullName evidence="2">Similar to stage IV sporulation protein</fullName>
    </submittedName>
</protein>
<dbReference type="Pfam" id="PF06898">
    <property type="entry name" value="YqfD"/>
    <property type="match status" value="1"/>
</dbReference>
<sequence length="416" mass="48189">MLIRFFKWFRGYLLVQLNGYSPERFINLCRNRNILIWDMHKAEDGYQCYMTLKGFRSIRPIAKKTRTKVRILRRFGRPFLFHKMFCHKGFLLGICIFGAILYGLSLFVWDITLEGNYSYTEDVIFRYLKEISVEPGVMKRHLSCQEIEESIRKKYPDIGWVSAEIKGTKLNLKIVETNMPVPYETSDEPCHLVASHDGVVYSIITRQGTPVFKKGDPVKKGDIIVSGVIDVILDNSEVINKEPVVADADVLIETAYQYKKVVPVEYTEHTYTGRKKKVYSIFLFGHTLNIQNPLKKLHSGKKYDIITWEKNLNLTHAFVLPLGITSKTYKEYKGTPAAYTKEQLIEKQNAYFSLYVEKLKKAGVQIKENHVSIRMDKKNCVTSGTLTVLEPVYETKKINETEWRITKPDEHSGNDN</sequence>
<dbReference type="Proteomes" id="UP000199800">
    <property type="component" value="Unassembled WGS sequence"/>
</dbReference>
<reference evidence="2 3" key="1">
    <citation type="submission" date="2016-10" db="EMBL/GenBank/DDBJ databases">
        <authorList>
            <person name="de Groot N.N."/>
        </authorList>
    </citation>
    <scope>NUCLEOTIDE SEQUENCE [LARGE SCALE GENOMIC DNA]</scope>
    <source>
        <strain evidence="2 3">DSM 1801</strain>
    </source>
</reference>
<dbReference type="InterPro" id="IPR010690">
    <property type="entry name" value="YqfD"/>
</dbReference>
<dbReference type="NCBIfam" id="TIGR02876">
    <property type="entry name" value="spore_yqfD"/>
    <property type="match status" value="1"/>
</dbReference>
<gene>
    <name evidence="2" type="ORF">SAMN04487772_10663</name>
</gene>
<evidence type="ECO:0000313" key="3">
    <source>
        <dbReference type="Proteomes" id="UP000199800"/>
    </source>
</evidence>
<organism evidence="2 3">
    <name type="scientific">[Clostridium] polysaccharolyticum</name>
    <dbReference type="NCBI Taxonomy" id="29364"/>
    <lineage>
        <taxon>Bacteria</taxon>
        <taxon>Bacillati</taxon>
        <taxon>Bacillota</taxon>
        <taxon>Clostridia</taxon>
        <taxon>Lachnospirales</taxon>
        <taxon>Lachnospiraceae</taxon>
    </lineage>
</organism>